<protein>
    <recommendedName>
        <fullName evidence="1">DSBA-like thioredoxin domain-containing protein</fullName>
    </recommendedName>
</protein>
<dbReference type="CDD" id="cd03025">
    <property type="entry name" value="DsbA_FrnE_like"/>
    <property type="match status" value="1"/>
</dbReference>
<dbReference type="InterPro" id="IPR036249">
    <property type="entry name" value="Thioredoxin-like_sf"/>
</dbReference>
<dbReference type="Pfam" id="PF01323">
    <property type="entry name" value="DSBA"/>
    <property type="match status" value="1"/>
</dbReference>
<dbReference type="AlphaFoldDB" id="A0AAQ1JR49"/>
<reference evidence="2 3" key="1">
    <citation type="submission" date="2016-10" db="EMBL/GenBank/DDBJ databases">
        <authorList>
            <person name="Varghese N."/>
            <person name="Submissions S."/>
        </authorList>
    </citation>
    <scope>NUCLEOTIDE SEQUENCE [LARGE SCALE GENOMIC DNA]</scope>
    <source>
        <strain evidence="2 3">CECT 8317</strain>
    </source>
</reference>
<evidence type="ECO:0000313" key="3">
    <source>
        <dbReference type="Proteomes" id="UP000243518"/>
    </source>
</evidence>
<keyword evidence="3" id="KW-1185">Reference proteome</keyword>
<name>A0AAQ1JR49_9GAMM</name>
<comment type="caution">
    <text evidence="2">The sequence shown here is derived from an EMBL/GenBank/DDBJ whole genome shotgun (WGS) entry which is preliminary data.</text>
</comment>
<evidence type="ECO:0000259" key="1">
    <source>
        <dbReference type="Pfam" id="PF01323"/>
    </source>
</evidence>
<dbReference type="SUPFAM" id="SSF52833">
    <property type="entry name" value="Thioredoxin-like"/>
    <property type="match status" value="1"/>
</dbReference>
<dbReference type="PANTHER" id="PTHR13887">
    <property type="entry name" value="GLUTATHIONE S-TRANSFERASE KAPPA"/>
    <property type="match status" value="1"/>
</dbReference>
<dbReference type="GO" id="GO:0016491">
    <property type="term" value="F:oxidoreductase activity"/>
    <property type="evidence" value="ECO:0007669"/>
    <property type="project" value="InterPro"/>
</dbReference>
<sequence length="207" mass="22866">MQQRLIYVMDPMCSWCWGLAPLIDAIFQAHPDVPVHLVAGSLRPHLQAPLDNASRQALAAHWQSVAALSGQPFSDPQALPEPLIYNVRPASQALIVARALDVERLWPFVRAMQQAFFAECMDITRPAVLLEIAAANGYDPVEFAARFDQADTQQLLDEDWGWAADRGLAELPILFAERDGQLALLGNGYRSPNEVLSLLQRWVGAAA</sequence>
<organism evidence="2 3">
    <name type="scientific">Halopseudomonas aestusnigri</name>
    <dbReference type="NCBI Taxonomy" id="857252"/>
    <lineage>
        <taxon>Bacteria</taxon>
        <taxon>Pseudomonadati</taxon>
        <taxon>Pseudomonadota</taxon>
        <taxon>Gammaproteobacteria</taxon>
        <taxon>Pseudomonadales</taxon>
        <taxon>Pseudomonadaceae</taxon>
        <taxon>Halopseudomonas</taxon>
    </lineage>
</organism>
<dbReference type="RefSeq" id="WP_088276636.1">
    <property type="nucleotide sequence ID" value="NZ_BTPS01000003.1"/>
</dbReference>
<dbReference type="InterPro" id="IPR001853">
    <property type="entry name" value="DSBA-like_thioredoxin_dom"/>
</dbReference>
<dbReference type="Gene3D" id="3.40.30.10">
    <property type="entry name" value="Glutaredoxin"/>
    <property type="match status" value="1"/>
</dbReference>
<gene>
    <name evidence="2" type="ORF">SAMN05216586_111113</name>
</gene>
<feature type="domain" description="DSBA-like thioredoxin" evidence="1">
    <location>
        <begin position="7"/>
        <end position="187"/>
    </location>
</feature>
<proteinExistence type="predicted"/>
<dbReference type="Proteomes" id="UP000243518">
    <property type="component" value="Unassembled WGS sequence"/>
</dbReference>
<accession>A0AAQ1JR49</accession>
<dbReference type="Gene3D" id="1.10.472.60">
    <property type="entry name" value="putative protein disulfide isomerase domain"/>
    <property type="match status" value="1"/>
</dbReference>
<dbReference type="PANTHER" id="PTHR13887:SF54">
    <property type="entry name" value="DSBA FAMILY PROTEIN"/>
    <property type="match status" value="1"/>
</dbReference>
<dbReference type="EMBL" id="FNVE01000011">
    <property type="protein sequence ID" value="SEG61352.1"/>
    <property type="molecule type" value="Genomic_DNA"/>
</dbReference>
<evidence type="ECO:0000313" key="2">
    <source>
        <dbReference type="EMBL" id="SEG61352.1"/>
    </source>
</evidence>